<name>A0AA48GP41_9BACT</name>
<dbReference type="KEGG" id="msil:METEAL_41560"/>
<dbReference type="AlphaFoldDB" id="A0AA48GP41"/>
<feature type="coiled-coil region" evidence="1">
    <location>
        <begin position="44"/>
        <end position="71"/>
    </location>
</feature>
<protein>
    <recommendedName>
        <fullName evidence="5">Septum formation initiator</fullName>
    </recommendedName>
</protein>
<keyword evidence="2" id="KW-1133">Transmembrane helix</keyword>
<dbReference type="EMBL" id="AP027080">
    <property type="protein sequence ID" value="BDU74982.1"/>
    <property type="molecule type" value="Genomic_DNA"/>
</dbReference>
<sequence length="102" mass="11368">MNTSVLLKSSTLWGALAFSGIASTAILLFSPGGVGSLHKRQAELLDQQRQLVKMRRANLELSEEVKRLAARDPELYEALARQQGLARPGETIYTFRERGARR</sequence>
<evidence type="ECO:0000256" key="2">
    <source>
        <dbReference type="SAM" id="Phobius"/>
    </source>
</evidence>
<keyword evidence="4" id="KW-1185">Reference proteome</keyword>
<evidence type="ECO:0000313" key="4">
    <source>
        <dbReference type="Proteomes" id="UP001238179"/>
    </source>
</evidence>
<gene>
    <name evidence="3" type="ORF">METEAL_41560</name>
</gene>
<keyword evidence="1" id="KW-0175">Coiled coil</keyword>
<evidence type="ECO:0008006" key="5">
    <source>
        <dbReference type="Google" id="ProtNLM"/>
    </source>
</evidence>
<dbReference type="InterPro" id="IPR007060">
    <property type="entry name" value="FtsL/DivIC"/>
</dbReference>
<keyword evidence="2" id="KW-0472">Membrane</keyword>
<keyword evidence="2" id="KW-0812">Transmembrane</keyword>
<evidence type="ECO:0000256" key="1">
    <source>
        <dbReference type="SAM" id="Coils"/>
    </source>
</evidence>
<feature type="transmembrane region" description="Helical" evidence="2">
    <location>
        <begin position="12"/>
        <end position="30"/>
    </location>
</feature>
<organism evidence="3 4">
    <name type="scientific">Mesoterricola silvestris</name>
    <dbReference type="NCBI Taxonomy" id="2927979"/>
    <lineage>
        <taxon>Bacteria</taxon>
        <taxon>Pseudomonadati</taxon>
        <taxon>Acidobacteriota</taxon>
        <taxon>Holophagae</taxon>
        <taxon>Holophagales</taxon>
        <taxon>Holophagaceae</taxon>
        <taxon>Mesoterricola</taxon>
    </lineage>
</organism>
<dbReference type="Proteomes" id="UP001238179">
    <property type="component" value="Chromosome"/>
</dbReference>
<proteinExistence type="predicted"/>
<reference evidence="4" key="1">
    <citation type="journal article" date="2023" name="Int. J. Syst. Evol. Microbiol.">
        <title>Mesoterricola silvestris gen. nov., sp. nov., Mesoterricola sediminis sp. nov., Geothrix oryzae sp. nov., Geothrix edaphica sp. nov., Geothrix rubra sp. nov., and Geothrix limicola sp. nov., six novel members of Acidobacteriota isolated from soils.</title>
        <authorList>
            <person name="Itoh H."/>
            <person name="Sugisawa Y."/>
            <person name="Mise K."/>
            <person name="Xu Z."/>
            <person name="Kuniyasu M."/>
            <person name="Ushijima N."/>
            <person name="Kawano K."/>
            <person name="Kobayashi E."/>
            <person name="Shiratori Y."/>
            <person name="Masuda Y."/>
            <person name="Senoo K."/>
        </authorList>
    </citation>
    <scope>NUCLEOTIDE SEQUENCE [LARGE SCALE GENOMIC DNA]</scope>
    <source>
        <strain evidence="4">W79</strain>
    </source>
</reference>
<dbReference type="RefSeq" id="WP_316413663.1">
    <property type="nucleotide sequence ID" value="NZ_AP027080.1"/>
</dbReference>
<evidence type="ECO:0000313" key="3">
    <source>
        <dbReference type="EMBL" id="BDU74982.1"/>
    </source>
</evidence>
<dbReference type="Pfam" id="PF04977">
    <property type="entry name" value="DivIC"/>
    <property type="match status" value="1"/>
</dbReference>
<accession>A0AA48GP41</accession>